<dbReference type="Proteomes" id="UP000821845">
    <property type="component" value="Chromosome 11"/>
</dbReference>
<sequence>MTPEGTAQPNFDLPHGTPGGVGGQNMPGKSEKKASSTDGPRRPFVCYVCVETFREAMDLLTHGCAASPQPVFLCPLCGANYRNRNCLASHINLHRERAPYPRTWIPQ</sequence>
<comment type="caution">
    <text evidence="1">The sequence shown here is derived from an EMBL/GenBank/DDBJ whole genome shotgun (WGS) entry which is preliminary data.</text>
</comment>
<protein>
    <submittedName>
        <fullName evidence="1">Uncharacterized protein</fullName>
    </submittedName>
</protein>
<name>A0ACB7T5B6_HYAAI</name>
<dbReference type="EMBL" id="CM023491">
    <property type="protein sequence ID" value="KAH6941339.1"/>
    <property type="molecule type" value="Genomic_DNA"/>
</dbReference>
<evidence type="ECO:0000313" key="1">
    <source>
        <dbReference type="EMBL" id="KAH6941339.1"/>
    </source>
</evidence>
<evidence type="ECO:0000313" key="2">
    <source>
        <dbReference type="Proteomes" id="UP000821845"/>
    </source>
</evidence>
<organism evidence="1 2">
    <name type="scientific">Hyalomma asiaticum</name>
    <name type="common">Tick</name>
    <dbReference type="NCBI Taxonomy" id="266040"/>
    <lineage>
        <taxon>Eukaryota</taxon>
        <taxon>Metazoa</taxon>
        <taxon>Ecdysozoa</taxon>
        <taxon>Arthropoda</taxon>
        <taxon>Chelicerata</taxon>
        <taxon>Arachnida</taxon>
        <taxon>Acari</taxon>
        <taxon>Parasitiformes</taxon>
        <taxon>Ixodida</taxon>
        <taxon>Ixodoidea</taxon>
        <taxon>Ixodidae</taxon>
        <taxon>Hyalomminae</taxon>
        <taxon>Hyalomma</taxon>
    </lineage>
</organism>
<proteinExistence type="predicted"/>
<accession>A0ACB7T5B6</accession>
<keyword evidence="2" id="KW-1185">Reference proteome</keyword>
<reference evidence="1" key="1">
    <citation type="submission" date="2020-05" db="EMBL/GenBank/DDBJ databases">
        <title>Large-scale comparative analyses of tick genomes elucidate their genetic diversity and vector capacities.</title>
        <authorList>
            <person name="Jia N."/>
            <person name="Wang J."/>
            <person name="Shi W."/>
            <person name="Du L."/>
            <person name="Sun Y."/>
            <person name="Zhan W."/>
            <person name="Jiang J."/>
            <person name="Wang Q."/>
            <person name="Zhang B."/>
            <person name="Ji P."/>
            <person name="Sakyi L.B."/>
            <person name="Cui X."/>
            <person name="Yuan T."/>
            <person name="Jiang B."/>
            <person name="Yang W."/>
            <person name="Lam T.T.-Y."/>
            <person name="Chang Q."/>
            <person name="Ding S."/>
            <person name="Wang X."/>
            <person name="Zhu J."/>
            <person name="Ruan X."/>
            <person name="Zhao L."/>
            <person name="Wei J."/>
            <person name="Que T."/>
            <person name="Du C."/>
            <person name="Cheng J."/>
            <person name="Dai P."/>
            <person name="Han X."/>
            <person name="Huang E."/>
            <person name="Gao Y."/>
            <person name="Liu J."/>
            <person name="Shao H."/>
            <person name="Ye R."/>
            <person name="Li L."/>
            <person name="Wei W."/>
            <person name="Wang X."/>
            <person name="Wang C."/>
            <person name="Yang T."/>
            <person name="Huo Q."/>
            <person name="Li W."/>
            <person name="Guo W."/>
            <person name="Chen H."/>
            <person name="Zhou L."/>
            <person name="Ni X."/>
            <person name="Tian J."/>
            <person name="Zhou Y."/>
            <person name="Sheng Y."/>
            <person name="Liu T."/>
            <person name="Pan Y."/>
            <person name="Xia L."/>
            <person name="Li J."/>
            <person name="Zhao F."/>
            <person name="Cao W."/>
        </authorList>
    </citation>
    <scope>NUCLEOTIDE SEQUENCE</scope>
    <source>
        <strain evidence="1">Hyas-2018</strain>
    </source>
</reference>
<gene>
    <name evidence="1" type="ORF">HPB50_016559</name>
</gene>